<evidence type="ECO:0000313" key="1">
    <source>
        <dbReference type="EMBL" id="KAG0434769.1"/>
    </source>
</evidence>
<dbReference type="EMBL" id="JABSTQ010008193">
    <property type="protein sequence ID" value="KAG0434769.1"/>
    <property type="molecule type" value="Genomic_DNA"/>
</dbReference>
<protein>
    <submittedName>
        <fullName evidence="1">Uncharacterized protein</fullName>
    </submittedName>
</protein>
<sequence length="494" mass="55247">MRVQKVLRLGAQDQFRSCSRTCCYADLDARDALLLFSFSFLTVYSRRCGCVSDFGLRTELVSSCSSDVELSSDSETEKGSKSDPEEPSLQSPLHYPRSSQHARPSQKYHLHRATSPRTHPFKQRREFLNEQSRTYRYVSNHAGRSRGHVQVRHVPACPLVATRDTAARGCVAPSAATERECVSRHEIRKGVCCLEASTVCRCTARSTDSKVFVSRAGIKYQHLSATVSHMQLSWTSGVLVAVDSLSQLFLFRLSPVTEPGNPISPSYTVILLEHCLMTGTDWWDVLLGLRPAVMSGREVIANLDKVLLHLETKEFSVEPLILQSLQQLTQWVADLTLHLMASLPQQVYNHMRFPGGGLIADPKSLNMLRELLVIFRMWGFISESCLPAYTKMTGVASPALFLNSLPLPFEFGIQPDFLHIPSKLHAVEGSVAMPSKMDIVRHIALGSNPSAARHCTRCFSISMVRPGVKAGTIRAWEQRWVRFCPCGGQWRLVM</sequence>
<organism evidence="1 2">
    <name type="scientific">Ixodes persulcatus</name>
    <name type="common">Taiga tick</name>
    <dbReference type="NCBI Taxonomy" id="34615"/>
    <lineage>
        <taxon>Eukaryota</taxon>
        <taxon>Metazoa</taxon>
        <taxon>Ecdysozoa</taxon>
        <taxon>Arthropoda</taxon>
        <taxon>Chelicerata</taxon>
        <taxon>Arachnida</taxon>
        <taxon>Acari</taxon>
        <taxon>Parasitiformes</taxon>
        <taxon>Ixodida</taxon>
        <taxon>Ixodoidea</taxon>
        <taxon>Ixodidae</taxon>
        <taxon>Ixodinae</taxon>
        <taxon>Ixodes</taxon>
    </lineage>
</organism>
<keyword evidence="2" id="KW-1185">Reference proteome</keyword>
<proteinExistence type="predicted"/>
<reference evidence="1 2" key="1">
    <citation type="journal article" date="2020" name="Cell">
        <title>Large-Scale Comparative Analyses of Tick Genomes Elucidate Their Genetic Diversity and Vector Capacities.</title>
        <authorList>
            <consortium name="Tick Genome and Microbiome Consortium (TIGMIC)"/>
            <person name="Jia N."/>
            <person name="Wang J."/>
            <person name="Shi W."/>
            <person name="Du L."/>
            <person name="Sun Y."/>
            <person name="Zhan W."/>
            <person name="Jiang J.F."/>
            <person name="Wang Q."/>
            <person name="Zhang B."/>
            <person name="Ji P."/>
            <person name="Bell-Sakyi L."/>
            <person name="Cui X.M."/>
            <person name="Yuan T.T."/>
            <person name="Jiang B.G."/>
            <person name="Yang W.F."/>
            <person name="Lam T.T."/>
            <person name="Chang Q.C."/>
            <person name="Ding S.J."/>
            <person name="Wang X.J."/>
            <person name="Zhu J.G."/>
            <person name="Ruan X.D."/>
            <person name="Zhao L."/>
            <person name="Wei J.T."/>
            <person name="Ye R.Z."/>
            <person name="Que T.C."/>
            <person name="Du C.H."/>
            <person name="Zhou Y.H."/>
            <person name="Cheng J.X."/>
            <person name="Dai P.F."/>
            <person name="Guo W.B."/>
            <person name="Han X.H."/>
            <person name="Huang E.J."/>
            <person name="Li L.F."/>
            <person name="Wei W."/>
            <person name="Gao Y.C."/>
            <person name="Liu J.Z."/>
            <person name="Shao H.Z."/>
            <person name="Wang X."/>
            <person name="Wang C.C."/>
            <person name="Yang T.C."/>
            <person name="Huo Q.B."/>
            <person name="Li W."/>
            <person name="Chen H.Y."/>
            <person name="Chen S.E."/>
            <person name="Zhou L.G."/>
            <person name="Ni X.B."/>
            <person name="Tian J.H."/>
            <person name="Sheng Y."/>
            <person name="Liu T."/>
            <person name="Pan Y.S."/>
            <person name="Xia L.Y."/>
            <person name="Li J."/>
            <person name="Zhao F."/>
            <person name="Cao W.C."/>
        </authorList>
    </citation>
    <scope>NUCLEOTIDE SEQUENCE [LARGE SCALE GENOMIC DNA]</scope>
    <source>
        <strain evidence="1">Iper-2018</strain>
    </source>
</reference>
<name>A0AC60QLH9_IXOPE</name>
<dbReference type="Proteomes" id="UP000805193">
    <property type="component" value="Unassembled WGS sequence"/>
</dbReference>
<accession>A0AC60QLH9</accession>
<comment type="caution">
    <text evidence="1">The sequence shown here is derived from an EMBL/GenBank/DDBJ whole genome shotgun (WGS) entry which is preliminary data.</text>
</comment>
<gene>
    <name evidence="1" type="ORF">HPB47_018897</name>
</gene>
<evidence type="ECO:0000313" key="2">
    <source>
        <dbReference type="Proteomes" id="UP000805193"/>
    </source>
</evidence>